<feature type="region of interest" description="Disordered" evidence="1">
    <location>
        <begin position="93"/>
        <end position="154"/>
    </location>
</feature>
<evidence type="ECO:0000313" key="4">
    <source>
        <dbReference type="Proteomes" id="UP001469553"/>
    </source>
</evidence>
<proteinExistence type="predicted"/>
<dbReference type="InterPro" id="IPR011029">
    <property type="entry name" value="DEATH-like_dom_sf"/>
</dbReference>
<accession>A0ABV0XH86</accession>
<reference evidence="3 4" key="1">
    <citation type="submission" date="2021-06" db="EMBL/GenBank/DDBJ databases">
        <authorList>
            <person name="Palmer J.M."/>
        </authorList>
    </citation>
    <scope>NUCLEOTIDE SEQUENCE [LARGE SCALE GENOMIC DNA]</scope>
    <source>
        <strain evidence="3 4">AS_MEX2019</strain>
        <tissue evidence="3">Muscle</tissue>
    </source>
</reference>
<feature type="compositionally biased region" description="Basic and acidic residues" evidence="1">
    <location>
        <begin position="139"/>
        <end position="150"/>
    </location>
</feature>
<dbReference type="Gene3D" id="1.10.533.10">
    <property type="entry name" value="Death Domain, Fas"/>
    <property type="match status" value="1"/>
</dbReference>
<evidence type="ECO:0000313" key="3">
    <source>
        <dbReference type="EMBL" id="MEQ2280825.1"/>
    </source>
</evidence>
<dbReference type="InterPro" id="IPR012340">
    <property type="entry name" value="NA-bd_OB-fold"/>
</dbReference>
<gene>
    <name evidence="3" type="ORF">AMECASPLE_023969</name>
</gene>
<dbReference type="InterPro" id="IPR004365">
    <property type="entry name" value="NA-bd_OB_tRNA"/>
</dbReference>
<evidence type="ECO:0000256" key="1">
    <source>
        <dbReference type="SAM" id="MobiDB-lite"/>
    </source>
</evidence>
<feature type="domain" description="OB" evidence="2">
    <location>
        <begin position="287"/>
        <end position="355"/>
    </location>
</feature>
<organism evidence="3 4">
    <name type="scientific">Ameca splendens</name>
    <dbReference type="NCBI Taxonomy" id="208324"/>
    <lineage>
        <taxon>Eukaryota</taxon>
        <taxon>Metazoa</taxon>
        <taxon>Chordata</taxon>
        <taxon>Craniata</taxon>
        <taxon>Vertebrata</taxon>
        <taxon>Euteleostomi</taxon>
        <taxon>Actinopterygii</taxon>
        <taxon>Neopterygii</taxon>
        <taxon>Teleostei</taxon>
        <taxon>Neoteleostei</taxon>
        <taxon>Acanthomorphata</taxon>
        <taxon>Ovalentaria</taxon>
        <taxon>Atherinomorphae</taxon>
        <taxon>Cyprinodontiformes</taxon>
        <taxon>Goodeidae</taxon>
        <taxon>Ameca</taxon>
    </lineage>
</organism>
<dbReference type="SUPFAM" id="SSF50249">
    <property type="entry name" value="Nucleic acid-binding proteins"/>
    <property type="match status" value="2"/>
</dbReference>
<dbReference type="EMBL" id="JAHRIP010002250">
    <property type="protein sequence ID" value="MEQ2280825.1"/>
    <property type="molecule type" value="Genomic_DNA"/>
</dbReference>
<sequence length="407" mass="47474">MSEKSTTGWKRALTKILEDLSEEQYQKMLEFLDKIPKSVKRSSLRGHMTQFIIEHYGEDGSISEISKIMEEIPRRDHAIQDLLRPFVEKLEEDKKGEKKKRNGACSKPEKKRRRSSAGFQKNNVVNDSDSSDDESQNDDPEHPQSDKKIEIPSWRTSIKNLKNSGDTDEKPIIAKVVQKSGLRTYETKTKEKKFFFYLGVADETDCIKVMMYGKERFKSLEEGRTYLFRKVLMEKEVMKVTKKTIFSKTRETEVSKDLELQAQMLVYNQSPVCSITKIQSFDEITSVSVEGTVTEITSVEVKLKRKRTKEKRIRFQLKDKTGSVWITLWRKDMEQLRETSVGDFVKVINVKTSWYHETVYLNSTDFTRICKVLVIVLFWTSWCSAGGPGLNQWRIFCHYVTDQHKAH</sequence>
<protein>
    <recommendedName>
        <fullName evidence="2">OB domain-containing protein</fullName>
    </recommendedName>
</protein>
<keyword evidence="4" id="KW-1185">Reference proteome</keyword>
<dbReference type="Pfam" id="PF01336">
    <property type="entry name" value="tRNA_anti-codon"/>
    <property type="match status" value="1"/>
</dbReference>
<dbReference type="Proteomes" id="UP001469553">
    <property type="component" value="Unassembled WGS sequence"/>
</dbReference>
<evidence type="ECO:0000259" key="2">
    <source>
        <dbReference type="Pfam" id="PF01336"/>
    </source>
</evidence>
<name>A0ABV0XH86_9TELE</name>
<feature type="compositionally biased region" description="Acidic residues" evidence="1">
    <location>
        <begin position="129"/>
        <end position="138"/>
    </location>
</feature>
<dbReference type="Gene3D" id="2.40.50.140">
    <property type="entry name" value="Nucleic acid-binding proteins"/>
    <property type="match status" value="2"/>
</dbReference>
<comment type="caution">
    <text evidence="3">The sequence shown here is derived from an EMBL/GenBank/DDBJ whole genome shotgun (WGS) entry which is preliminary data.</text>
</comment>